<evidence type="ECO:0000313" key="1">
    <source>
        <dbReference type="EMBL" id="KAL2326638.1"/>
    </source>
</evidence>
<proteinExistence type="predicted"/>
<keyword evidence="2" id="KW-1185">Reference proteome</keyword>
<evidence type="ECO:0000313" key="2">
    <source>
        <dbReference type="Proteomes" id="UP001603857"/>
    </source>
</evidence>
<dbReference type="EMBL" id="JBGMDY010000008">
    <property type="protein sequence ID" value="KAL2326638.1"/>
    <property type="molecule type" value="Genomic_DNA"/>
</dbReference>
<gene>
    <name evidence="1" type="ORF">Fmac_025696</name>
</gene>
<protein>
    <submittedName>
        <fullName evidence="1">Uncharacterized protein</fullName>
    </submittedName>
</protein>
<accession>A0ABD1LSX8</accession>
<sequence length="49" mass="5402">MQNVRGDVDGSGLDCFNGVPYCTIINFDTFLGFLSNNFAKKQGDAFNFC</sequence>
<reference evidence="1 2" key="1">
    <citation type="submission" date="2024-08" db="EMBL/GenBank/DDBJ databases">
        <title>Insights into the chromosomal genome structure of Flemingia macrophylla.</title>
        <authorList>
            <person name="Ding Y."/>
            <person name="Zhao Y."/>
            <person name="Bi W."/>
            <person name="Wu M."/>
            <person name="Zhao G."/>
            <person name="Gong Y."/>
            <person name="Li W."/>
            <person name="Zhang P."/>
        </authorList>
    </citation>
    <scope>NUCLEOTIDE SEQUENCE [LARGE SCALE GENOMIC DNA]</scope>
    <source>
        <strain evidence="1">DYQJB</strain>
        <tissue evidence="1">Leaf</tissue>
    </source>
</reference>
<dbReference type="AlphaFoldDB" id="A0ABD1LSX8"/>
<organism evidence="1 2">
    <name type="scientific">Flemingia macrophylla</name>
    <dbReference type="NCBI Taxonomy" id="520843"/>
    <lineage>
        <taxon>Eukaryota</taxon>
        <taxon>Viridiplantae</taxon>
        <taxon>Streptophyta</taxon>
        <taxon>Embryophyta</taxon>
        <taxon>Tracheophyta</taxon>
        <taxon>Spermatophyta</taxon>
        <taxon>Magnoliopsida</taxon>
        <taxon>eudicotyledons</taxon>
        <taxon>Gunneridae</taxon>
        <taxon>Pentapetalae</taxon>
        <taxon>rosids</taxon>
        <taxon>fabids</taxon>
        <taxon>Fabales</taxon>
        <taxon>Fabaceae</taxon>
        <taxon>Papilionoideae</taxon>
        <taxon>50 kb inversion clade</taxon>
        <taxon>NPAAA clade</taxon>
        <taxon>indigoferoid/millettioid clade</taxon>
        <taxon>Phaseoleae</taxon>
        <taxon>Flemingia</taxon>
    </lineage>
</organism>
<dbReference type="Proteomes" id="UP001603857">
    <property type="component" value="Unassembled WGS sequence"/>
</dbReference>
<comment type="caution">
    <text evidence="1">The sequence shown here is derived from an EMBL/GenBank/DDBJ whole genome shotgun (WGS) entry which is preliminary data.</text>
</comment>
<name>A0ABD1LSX8_9FABA</name>